<feature type="domain" description="Glycosyltransferase 2-like" evidence="1">
    <location>
        <begin position="24"/>
        <end position="186"/>
    </location>
</feature>
<protein>
    <recommendedName>
        <fullName evidence="1">Glycosyltransferase 2-like domain-containing protein</fullName>
    </recommendedName>
</protein>
<evidence type="ECO:0000259" key="1">
    <source>
        <dbReference type="Pfam" id="PF00535"/>
    </source>
</evidence>
<dbReference type="InterPro" id="IPR050834">
    <property type="entry name" value="Glycosyltransf_2"/>
</dbReference>
<dbReference type="InterPro" id="IPR029044">
    <property type="entry name" value="Nucleotide-diphossugar_trans"/>
</dbReference>
<reference evidence="2" key="1">
    <citation type="submission" date="2019-02" db="EMBL/GenBank/DDBJ databases">
        <authorList>
            <person name="Gruber-Vodicka R. H."/>
            <person name="Seah K. B. B."/>
        </authorList>
    </citation>
    <scope>NUCLEOTIDE SEQUENCE</scope>
    <source>
        <strain evidence="2">BECK_S313</strain>
    </source>
</reference>
<dbReference type="Gene3D" id="3.90.550.10">
    <property type="entry name" value="Spore Coat Polysaccharide Biosynthesis Protein SpsA, Chain A"/>
    <property type="match status" value="1"/>
</dbReference>
<organism evidence="2">
    <name type="scientific">Candidatus Kentrum sp. LPFa</name>
    <dbReference type="NCBI Taxonomy" id="2126335"/>
    <lineage>
        <taxon>Bacteria</taxon>
        <taxon>Pseudomonadati</taxon>
        <taxon>Pseudomonadota</taxon>
        <taxon>Gammaproteobacteria</taxon>
        <taxon>Candidatus Kentrum</taxon>
    </lineage>
</organism>
<proteinExistence type="predicted"/>
<gene>
    <name evidence="2" type="ORF">BECKLPF1236B_GA0070989_11559</name>
</gene>
<dbReference type="SUPFAM" id="SSF53448">
    <property type="entry name" value="Nucleotide-diphospho-sugar transferases"/>
    <property type="match status" value="1"/>
</dbReference>
<evidence type="ECO:0000313" key="2">
    <source>
        <dbReference type="EMBL" id="VFK18897.1"/>
    </source>
</evidence>
<dbReference type="EMBL" id="CAADFK010000155">
    <property type="protein sequence ID" value="VFK18897.1"/>
    <property type="molecule type" value="Genomic_DNA"/>
</dbReference>
<name>A0A450WPC9_9GAMM</name>
<sequence>MVFHRPFWFRIFRVGIESMKGPGIIICSRDRASQLAKCLARIPNDSFESHDVELILVDSASSDGTAEIMKNHAAKAMYPVECLTASKAGLGLARNLGISAATRELLVFTDDDCYLSDDYVAQLLRHFDKERYQFCGGRILLWDETDAMVSVNYHNEFFLIPAGSFLAAGVIQGANMVIHRDVIEKVGGFNPRLGAGTRLRCEDIELLGRASMNGFTGAHLPQLVVYHHHRRKPGPEIAQLREQNDIARGGYYACMSDQGFLDYWLWGMKQSLTTEPGFGQNRYQVLLDELRGAQIYFEMKAKGEI</sequence>
<dbReference type="InterPro" id="IPR001173">
    <property type="entry name" value="Glyco_trans_2-like"/>
</dbReference>
<accession>A0A450WPC9</accession>
<dbReference type="PANTHER" id="PTHR43685">
    <property type="entry name" value="GLYCOSYLTRANSFERASE"/>
    <property type="match status" value="1"/>
</dbReference>
<dbReference type="Pfam" id="PF00535">
    <property type="entry name" value="Glycos_transf_2"/>
    <property type="match status" value="1"/>
</dbReference>
<dbReference type="PANTHER" id="PTHR43685:SF2">
    <property type="entry name" value="GLYCOSYLTRANSFERASE 2-LIKE DOMAIN-CONTAINING PROTEIN"/>
    <property type="match status" value="1"/>
</dbReference>
<dbReference type="AlphaFoldDB" id="A0A450WPC9"/>